<dbReference type="AlphaFoldDB" id="A0A9D1LYB6"/>
<organism evidence="1 2">
    <name type="scientific">Candidatus Limousia pullorum</name>
    <dbReference type="NCBI Taxonomy" id="2840860"/>
    <lineage>
        <taxon>Bacteria</taxon>
        <taxon>Bacillati</taxon>
        <taxon>Bacillota</taxon>
        <taxon>Clostridia</taxon>
        <taxon>Eubacteriales</taxon>
        <taxon>Oscillospiraceae</taxon>
        <taxon>Oscillospiraceae incertae sedis</taxon>
        <taxon>Candidatus Limousia</taxon>
    </lineage>
</organism>
<proteinExistence type="predicted"/>
<protein>
    <submittedName>
        <fullName evidence="1">Uncharacterized protein</fullName>
    </submittedName>
</protein>
<reference evidence="1" key="2">
    <citation type="journal article" date="2021" name="PeerJ">
        <title>Extensive microbial diversity within the chicken gut microbiome revealed by metagenomics and culture.</title>
        <authorList>
            <person name="Gilroy R."/>
            <person name="Ravi A."/>
            <person name="Getino M."/>
            <person name="Pursley I."/>
            <person name="Horton D.L."/>
            <person name="Alikhan N.F."/>
            <person name="Baker D."/>
            <person name="Gharbi K."/>
            <person name="Hall N."/>
            <person name="Watson M."/>
            <person name="Adriaenssens E.M."/>
            <person name="Foster-Nyarko E."/>
            <person name="Jarju S."/>
            <person name="Secka A."/>
            <person name="Antonio M."/>
            <person name="Oren A."/>
            <person name="Chaudhuri R.R."/>
            <person name="La Ragione R."/>
            <person name="Hildebrand F."/>
            <person name="Pallen M.J."/>
        </authorList>
    </citation>
    <scope>NUCLEOTIDE SEQUENCE</scope>
    <source>
        <strain evidence="1">ChiGjej1B1-1684</strain>
    </source>
</reference>
<sequence length="59" mass="6934">MKEQKYHLYLSNDEYSILIQSLIRLKNSLIAQGRYTDGAPDVLCKVLSAKKRKFKIKYI</sequence>
<dbReference type="EMBL" id="DVNG01000063">
    <property type="protein sequence ID" value="HIU50253.1"/>
    <property type="molecule type" value="Genomic_DNA"/>
</dbReference>
<gene>
    <name evidence="1" type="ORF">IAD22_04500</name>
</gene>
<evidence type="ECO:0000313" key="1">
    <source>
        <dbReference type="EMBL" id="HIU50253.1"/>
    </source>
</evidence>
<comment type="caution">
    <text evidence="1">The sequence shown here is derived from an EMBL/GenBank/DDBJ whole genome shotgun (WGS) entry which is preliminary data.</text>
</comment>
<name>A0A9D1LYB6_9FIRM</name>
<accession>A0A9D1LYB6</accession>
<dbReference type="Proteomes" id="UP000824118">
    <property type="component" value="Unassembled WGS sequence"/>
</dbReference>
<reference evidence="1" key="1">
    <citation type="submission" date="2020-10" db="EMBL/GenBank/DDBJ databases">
        <authorList>
            <person name="Gilroy R."/>
        </authorList>
    </citation>
    <scope>NUCLEOTIDE SEQUENCE</scope>
    <source>
        <strain evidence="1">ChiGjej1B1-1684</strain>
    </source>
</reference>
<evidence type="ECO:0000313" key="2">
    <source>
        <dbReference type="Proteomes" id="UP000824118"/>
    </source>
</evidence>